<accession>A0A6J6R8I8</accession>
<sequence length="66" mass="6881">MPGAANGITWLGLIQPAFASDVPYVDPPVSTTITDAPSFANSQAQARPIIPPPTTVTLIFELMSLA</sequence>
<protein>
    <submittedName>
        <fullName evidence="1">Unannotated protein</fullName>
    </submittedName>
</protein>
<reference evidence="1" key="1">
    <citation type="submission" date="2020-05" db="EMBL/GenBank/DDBJ databases">
        <authorList>
            <person name="Chiriac C."/>
            <person name="Salcher M."/>
            <person name="Ghai R."/>
            <person name="Kavagutti S V."/>
        </authorList>
    </citation>
    <scope>NUCLEOTIDE SEQUENCE</scope>
</reference>
<organism evidence="1">
    <name type="scientific">freshwater metagenome</name>
    <dbReference type="NCBI Taxonomy" id="449393"/>
    <lineage>
        <taxon>unclassified sequences</taxon>
        <taxon>metagenomes</taxon>
        <taxon>ecological metagenomes</taxon>
    </lineage>
</organism>
<name>A0A6J6R8I8_9ZZZZ</name>
<dbReference type="EMBL" id="CAEZYC010000115">
    <property type="protein sequence ID" value="CAB4719502.1"/>
    <property type="molecule type" value="Genomic_DNA"/>
</dbReference>
<evidence type="ECO:0000313" key="1">
    <source>
        <dbReference type="EMBL" id="CAB4719502.1"/>
    </source>
</evidence>
<proteinExistence type="predicted"/>
<dbReference type="AlphaFoldDB" id="A0A6J6R8I8"/>
<gene>
    <name evidence="1" type="ORF">UFOPK2648_01350</name>
</gene>